<feature type="transmembrane region" description="Helical" evidence="11">
    <location>
        <begin position="229"/>
        <end position="247"/>
    </location>
</feature>
<dbReference type="EC" id="1.17.99.9" evidence="11"/>
<evidence type="ECO:0000256" key="7">
    <source>
        <dbReference type="ARBA" id="ARBA00023004"/>
    </source>
</evidence>
<dbReference type="HAMAP" id="MF_01664">
    <property type="entry name" value="HemeA_synth_type1"/>
    <property type="match status" value="1"/>
</dbReference>
<sequence length="331" mass="36381">MDKITISQYKKVKILQRSLKWFASATTLAMLFVLIGGALVTKTGSGMGCGRSWPLCNGQWVPDHITPELIIELSHRLVSGLAGIMVLILSIWAWRAIGHVQETKFLAVISFVFLVLQGLIGAAAVVWGQSDFVLALHFGISLISFAAVLLLTLLIFEIDKTFSAASLSLDGKMRFHIYGITIYSYIVVYTGALVRHTNASLACPSWPLCAKTRLLPVQFHEWVQMGHRLAAAVIIIWIAAAAIHAVRHYRRQPVIYYGWLIALLLVLAQMTTGALVVFTQLNLYIALAHAFFISCLFGVLSYLLLLALRTRRAPVKAADHSAGEAAPATLK</sequence>
<comment type="pathway">
    <text evidence="11">Porphyrin-containing compound metabolism; heme A biosynthesis; heme A from heme O: step 1/1.</text>
</comment>
<keyword evidence="6 11" id="KW-0560">Oxidoreductase</keyword>
<accession>A0A1C3D2N9</accession>
<comment type="similarity">
    <text evidence="11">Belongs to the COX15/CtaA family. Type 1 subfamily.</text>
</comment>
<feature type="transmembrane region" description="Helical" evidence="11">
    <location>
        <begin position="77"/>
        <end position="94"/>
    </location>
</feature>
<dbReference type="EMBL" id="CP027303">
    <property type="protein sequence ID" value="AWO73435.1"/>
    <property type="molecule type" value="Genomic_DNA"/>
</dbReference>
<keyword evidence="2 11" id="KW-1003">Cell membrane</keyword>
<feature type="binding site" description="axial binding residue" evidence="11">
    <location>
        <position position="289"/>
    </location>
    <ligand>
        <name>heme</name>
        <dbReference type="ChEBI" id="CHEBI:30413"/>
    </ligand>
    <ligandPart>
        <name>Fe</name>
        <dbReference type="ChEBI" id="CHEBI:18248"/>
    </ligandPart>
</feature>
<gene>
    <name evidence="11" type="primary">ctaA</name>
    <name evidence="12" type="ORF">C1N76_01805</name>
</gene>
<dbReference type="PANTHER" id="PTHR35457">
    <property type="entry name" value="HEME A SYNTHASE"/>
    <property type="match status" value="1"/>
</dbReference>
<dbReference type="UniPathway" id="UPA00269">
    <property type="reaction ID" value="UER00713"/>
</dbReference>
<dbReference type="GO" id="GO:0005886">
    <property type="term" value="C:plasma membrane"/>
    <property type="evidence" value="ECO:0007669"/>
    <property type="project" value="UniProtKB-SubCell"/>
</dbReference>
<reference evidence="13" key="1">
    <citation type="submission" date="2018-02" db="EMBL/GenBank/DDBJ databases">
        <title>The complete genome of bacterial strain SGAirxxxx.</title>
        <authorList>
            <person name="Schuster S.C."/>
        </authorList>
    </citation>
    <scope>NUCLEOTIDE SEQUENCE [LARGE SCALE GENOMIC DNA]</scope>
    <source>
        <strain evidence="13">SGAir0734</strain>
    </source>
</reference>
<dbReference type="KEGG" id="gtk:GT3570_05095"/>
<keyword evidence="4 11" id="KW-0479">Metal-binding</keyword>
<dbReference type="InterPro" id="IPR003780">
    <property type="entry name" value="COX15/CtaA_fam"/>
</dbReference>
<feature type="transmembrane region" description="Helical" evidence="11">
    <location>
        <begin position="106"/>
        <end position="128"/>
    </location>
</feature>
<comment type="catalytic activity">
    <reaction evidence="11">
        <text>Fe(II)-heme o + 2 A + H2O = Fe(II)-heme a + 2 AH2</text>
        <dbReference type="Rhea" id="RHEA:63388"/>
        <dbReference type="ChEBI" id="CHEBI:13193"/>
        <dbReference type="ChEBI" id="CHEBI:15377"/>
        <dbReference type="ChEBI" id="CHEBI:17499"/>
        <dbReference type="ChEBI" id="CHEBI:60530"/>
        <dbReference type="ChEBI" id="CHEBI:61715"/>
        <dbReference type="EC" id="1.17.99.9"/>
    </reaction>
</comment>
<comment type="function">
    <text evidence="11">Catalyzes the conversion of heme O to heme A by two successive hydroxylations of the methyl group at C8. The first hydroxylation forms heme I, the second hydroxylation results in an unstable dihydroxymethyl group, which spontaneously dehydrates, resulting in the formyl group of heme A.</text>
</comment>
<keyword evidence="9 11" id="KW-0472">Membrane</keyword>
<evidence type="ECO:0000313" key="13">
    <source>
        <dbReference type="Proteomes" id="UP000246996"/>
    </source>
</evidence>
<feature type="transmembrane region" description="Helical" evidence="11">
    <location>
        <begin position="177"/>
        <end position="194"/>
    </location>
</feature>
<dbReference type="InterPro" id="IPR023755">
    <property type="entry name" value="HemeA_Synthase_type1"/>
</dbReference>
<evidence type="ECO:0000256" key="3">
    <source>
        <dbReference type="ARBA" id="ARBA00022692"/>
    </source>
</evidence>
<feature type="binding site" description="axial binding residue" evidence="11">
    <location>
        <position position="227"/>
    </location>
    <ligand>
        <name>heme</name>
        <dbReference type="ChEBI" id="CHEBI:30413"/>
    </ligand>
    <ligandPart>
        <name>Fe</name>
        <dbReference type="ChEBI" id="CHEBI:18248"/>
    </ligandPart>
</feature>
<proteinExistence type="inferred from homology"/>
<feature type="transmembrane region" description="Helical" evidence="11">
    <location>
        <begin position="254"/>
        <end position="278"/>
    </location>
</feature>
<dbReference type="Proteomes" id="UP000246996">
    <property type="component" value="Chromosome"/>
</dbReference>
<keyword evidence="5 11" id="KW-1133">Transmembrane helix</keyword>
<keyword evidence="3 11" id="KW-0812">Transmembrane</keyword>
<feature type="transmembrane region" description="Helical" evidence="11">
    <location>
        <begin position="284"/>
        <end position="308"/>
    </location>
</feature>
<organism evidence="12 13">
    <name type="scientific">Geobacillus thermoleovorans</name>
    <name type="common">Bacillus thermoleovorans</name>
    <dbReference type="NCBI Taxonomy" id="33941"/>
    <lineage>
        <taxon>Bacteria</taxon>
        <taxon>Bacillati</taxon>
        <taxon>Bacillota</taxon>
        <taxon>Bacilli</taxon>
        <taxon>Bacillales</taxon>
        <taxon>Anoxybacillaceae</taxon>
        <taxon>Geobacillus</taxon>
        <taxon>Geobacillus thermoleovorans group</taxon>
    </lineage>
</organism>
<evidence type="ECO:0000256" key="11">
    <source>
        <dbReference type="HAMAP-Rule" id="MF_01664"/>
    </source>
</evidence>
<evidence type="ECO:0000256" key="1">
    <source>
        <dbReference type="ARBA" id="ARBA00004141"/>
    </source>
</evidence>
<protein>
    <recommendedName>
        <fullName evidence="11">Heme A synthase</fullName>
        <shortName evidence="11">HAS</shortName>
        <ecNumber evidence="11">1.17.99.9</ecNumber>
    </recommendedName>
    <alternativeName>
        <fullName evidence="11">Cytochrome aa3-controlling protein</fullName>
    </alternativeName>
</protein>
<keyword evidence="7 11" id="KW-0408">Iron</keyword>
<keyword evidence="8 11" id="KW-0350">Heme biosynthesis</keyword>
<keyword evidence="10" id="KW-1015">Disulfide bond</keyword>
<evidence type="ECO:0000256" key="8">
    <source>
        <dbReference type="ARBA" id="ARBA00023133"/>
    </source>
</evidence>
<dbReference type="GO" id="GO:0046872">
    <property type="term" value="F:metal ion binding"/>
    <property type="evidence" value="ECO:0007669"/>
    <property type="project" value="UniProtKB-KW"/>
</dbReference>
<dbReference type="GO" id="GO:0120547">
    <property type="term" value="F:heme A synthase activity"/>
    <property type="evidence" value="ECO:0007669"/>
    <property type="project" value="UniProtKB-EC"/>
</dbReference>
<name>A0A1C3D2N9_GEOTH</name>
<dbReference type="GO" id="GO:0006784">
    <property type="term" value="P:heme A biosynthetic process"/>
    <property type="evidence" value="ECO:0007669"/>
    <property type="project" value="UniProtKB-UniRule"/>
</dbReference>
<feature type="transmembrane region" description="Helical" evidence="11">
    <location>
        <begin position="21"/>
        <end position="40"/>
    </location>
</feature>
<dbReference type="PANTHER" id="PTHR35457:SF1">
    <property type="entry name" value="HEME A SYNTHASE"/>
    <property type="match status" value="1"/>
</dbReference>
<evidence type="ECO:0000256" key="9">
    <source>
        <dbReference type="ARBA" id="ARBA00023136"/>
    </source>
</evidence>
<evidence type="ECO:0000256" key="2">
    <source>
        <dbReference type="ARBA" id="ARBA00022475"/>
    </source>
</evidence>
<evidence type="ECO:0000256" key="5">
    <source>
        <dbReference type="ARBA" id="ARBA00022989"/>
    </source>
</evidence>
<feature type="transmembrane region" description="Helical" evidence="11">
    <location>
        <begin position="134"/>
        <end position="156"/>
    </location>
</feature>
<evidence type="ECO:0000256" key="6">
    <source>
        <dbReference type="ARBA" id="ARBA00023002"/>
    </source>
</evidence>
<evidence type="ECO:0000256" key="10">
    <source>
        <dbReference type="ARBA" id="ARBA00023157"/>
    </source>
</evidence>
<comment type="cofactor">
    <cofactor evidence="11">
        <name>heme b</name>
        <dbReference type="ChEBI" id="CHEBI:60344"/>
    </cofactor>
</comment>
<comment type="subcellular location">
    <subcellularLocation>
        <location evidence="11">Cell membrane</location>
        <topology evidence="11">Multi-pass membrane protein</topology>
    </subcellularLocation>
    <subcellularLocation>
        <location evidence="1">Membrane</location>
        <topology evidence="1">Multi-pass membrane protein</topology>
    </subcellularLocation>
</comment>
<evidence type="ECO:0000256" key="4">
    <source>
        <dbReference type="ARBA" id="ARBA00022723"/>
    </source>
</evidence>
<comment type="subunit">
    <text evidence="11">Interacts with CtaB.</text>
</comment>
<dbReference type="Pfam" id="PF02628">
    <property type="entry name" value="COX15-CtaA"/>
    <property type="match status" value="1"/>
</dbReference>
<dbReference type="AlphaFoldDB" id="A0A1C3D2N9"/>
<dbReference type="InterPro" id="IPR050450">
    <property type="entry name" value="COX15/CtaA_HemeA_synthase"/>
</dbReference>
<evidence type="ECO:0000313" key="12">
    <source>
        <dbReference type="EMBL" id="AWO73435.1"/>
    </source>
</evidence>